<feature type="region of interest" description="Disordered" evidence="1">
    <location>
        <begin position="290"/>
        <end position="347"/>
    </location>
</feature>
<accession>A0ABP5SJB1</accession>
<evidence type="ECO:0000313" key="2">
    <source>
        <dbReference type="EMBL" id="GAA2332527.1"/>
    </source>
</evidence>
<organism evidence="2 3">
    <name type="scientific">Dactylosporangium salmoneum</name>
    <dbReference type="NCBI Taxonomy" id="53361"/>
    <lineage>
        <taxon>Bacteria</taxon>
        <taxon>Bacillati</taxon>
        <taxon>Actinomycetota</taxon>
        <taxon>Actinomycetes</taxon>
        <taxon>Micromonosporales</taxon>
        <taxon>Micromonosporaceae</taxon>
        <taxon>Dactylosporangium</taxon>
    </lineage>
</organism>
<sequence>MLVPTSGVYGDLVLKHSHPAIRALAVGLVLVGVGGCAGHDPEGAATSHAVDGSSTAAARPDAALRKLKYDCGTIMPKTTALMRTTEVLTDTYNEPHPGAMPTTEAQWQSKNFDSYPGTVCGWGAGDSTATADGLSDQSSLEVQILQPGDWYRDHVLFLDEDGGGGTAFSCSPTTLTGAVRATWCATAAKSPIYNYAADLGVALVEVKVNTDYGSHPIDGAALKRRRWSPAWWDSPYPSGVRSGSNPTPSSTTVISQPSVSASTSAWTVTALAPAWTRTFSRTVRTARMTAAASSERRAASTASARAWSARPARRRRYDATSRAYGRETRRRGATAIARSPTATPPGGTAAVIDSLASQAWHRQPRTIPGWLSAIFLSIIGA</sequence>
<keyword evidence="3" id="KW-1185">Reference proteome</keyword>
<feature type="compositionally biased region" description="Low complexity" evidence="1">
    <location>
        <begin position="290"/>
        <end position="310"/>
    </location>
</feature>
<comment type="caution">
    <text evidence="2">The sequence shown here is derived from an EMBL/GenBank/DDBJ whole genome shotgun (WGS) entry which is preliminary data.</text>
</comment>
<evidence type="ECO:0000256" key="1">
    <source>
        <dbReference type="SAM" id="MobiDB-lite"/>
    </source>
</evidence>
<evidence type="ECO:0000313" key="3">
    <source>
        <dbReference type="Proteomes" id="UP001501444"/>
    </source>
</evidence>
<dbReference type="EMBL" id="BAAARV010000007">
    <property type="protein sequence ID" value="GAA2332527.1"/>
    <property type="molecule type" value="Genomic_DNA"/>
</dbReference>
<reference evidence="3" key="1">
    <citation type="journal article" date="2019" name="Int. J. Syst. Evol. Microbiol.">
        <title>The Global Catalogue of Microorganisms (GCM) 10K type strain sequencing project: providing services to taxonomists for standard genome sequencing and annotation.</title>
        <authorList>
            <consortium name="The Broad Institute Genomics Platform"/>
            <consortium name="The Broad Institute Genome Sequencing Center for Infectious Disease"/>
            <person name="Wu L."/>
            <person name="Ma J."/>
        </authorList>
    </citation>
    <scope>NUCLEOTIDE SEQUENCE [LARGE SCALE GENOMIC DNA]</scope>
    <source>
        <strain evidence="3">JCM 3272</strain>
    </source>
</reference>
<protein>
    <submittedName>
        <fullName evidence="2">Uncharacterized protein</fullName>
    </submittedName>
</protein>
<gene>
    <name evidence="2" type="ORF">GCM10010170_011520</name>
</gene>
<name>A0ABP5SJB1_9ACTN</name>
<proteinExistence type="predicted"/>
<dbReference type="Proteomes" id="UP001501444">
    <property type="component" value="Unassembled WGS sequence"/>
</dbReference>